<dbReference type="AlphaFoldDB" id="T1GRV3"/>
<reference evidence="2" key="2">
    <citation type="submission" date="2015-06" db="UniProtKB">
        <authorList>
            <consortium name="EnsemblMetazoa"/>
        </authorList>
    </citation>
    <scope>IDENTIFICATION</scope>
</reference>
<dbReference type="STRING" id="36166.T1GRV3"/>
<reference evidence="3" key="1">
    <citation type="submission" date="2013-02" db="EMBL/GenBank/DDBJ databases">
        <authorList>
            <person name="Hughes D."/>
        </authorList>
    </citation>
    <scope>NUCLEOTIDE SEQUENCE</scope>
    <source>
        <strain>Durham</strain>
        <strain evidence="3">NC isolate 2 -- Noor lab</strain>
    </source>
</reference>
<sequence>MSPYKTSKETLKNVNRVAFRSLEEERRIDNAFTPIKDRTHSENIHPVHKDSEKYKKLTHQSFRISNSLEPPEPTTSSACNSKNMMWKDSRFYRKSKIAKSNDSLLTTGGGGSS</sequence>
<dbReference type="EnsemblMetazoa" id="MESCA006397-RA">
    <property type="protein sequence ID" value="MESCA006397-PA"/>
    <property type="gene ID" value="MESCA006397"/>
</dbReference>
<proteinExistence type="predicted"/>
<evidence type="ECO:0000256" key="1">
    <source>
        <dbReference type="SAM" id="MobiDB-lite"/>
    </source>
</evidence>
<dbReference type="Proteomes" id="UP000015102">
    <property type="component" value="Unassembled WGS sequence"/>
</dbReference>
<organism evidence="2 3">
    <name type="scientific">Megaselia scalaris</name>
    <name type="common">Humpbacked fly</name>
    <name type="synonym">Phora scalaris</name>
    <dbReference type="NCBI Taxonomy" id="36166"/>
    <lineage>
        <taxon>Eukaryota</taxon>
        <taxon>Metazoa</taxon>
        <taxon>Ecdysozoa</taxon>
        <taxon>Arthropoda</taxon>
        <taxon>Hexapoda</taxon>
        <taxon>Insecta</taxon>
        <taxon>Pterygota</taxon>
        <taxon>Neoptera</taxon>
        <taxon>Endopterygota</taxon>
        <taxon>Diptera</taxon>
        <taxon>Brachycera</taxon>
        <taxon>Muscomorpha</taxon>
        <taxon>Platypezoidea</taxon>
        <taxon>Phoridae</taxon>
        <taxon>Megaseliini</taxon>
        <taxon>Megaselia</taxon>
    </lineage>
</organism>
<dbReference type="EMBL" id="CAQQ02390843">
    <property type="status" value="NOT_ANNOTATED_CDS"/>
    <property type="molecule type" value="Genomic_DNA"/>
</dbReference>
<evidence type="ECO:0000313" key="2">
    <source>
        <dbReference type="EnsemblMetazoa" id="MESCA006397-PA"/>
    </source>
</evidence>
<accession>T1GRV3</accession>
<evidence type="ECO:0000313" key="3">
    <source>
        <dbReference type="Proteomes" id="UP000015102"/>
    </source>
</evidence>
<protein>
    <submittedName>
        <fullName evidence="2">Uncharacterized protein</fullName>
    </submittedName>
</protein>
<feature type="region of interest" description="Disordered" evidence="1">
    <location>
        <begin position="36"/>
        <end position="55"/>
    </location>
</feature>
<dbReference type="HOGENOM" id="CLU_2136301_0_0_1"/>
<keyword evidence="3" id="KW-1185">Reference proteome</keyword>
<name>T1GRV3_MEGSC</name>
<feature type="region of interest" description="Disordered" evidence="1">
    <location>
        <begin position="62"/>
        <end position="83"/>
    </location>
</feature>